<name>A0A8S9Z9V2_9TREM</name>
<protein>
    <submittedName>
        <fullName evidence="1">Uncharacterized protein</fullName>
    </submittedName>
</protein>
<gene>
    <name evidence="1" type="ORF">EG68_02852</name>
</gene>
<evidence type="ECO:0000313" key="2">
    <source>
        <dbReference type="Proteomes" id="UP000822476"/>
    </source>
</evidence>
<dbReference type="AlphaFoldDB" id="A0A8S9Z9V2"/>
<dbReference type="EMBL" id="JTDE01000931">
    <property type="protein sequence ID" value="KAF7260017.1"/>
    <property type="molecule type" value="Genomic_DNA"/>
</dbReference>
<dbReference type="Proteomes" id="UP000822476">
    <property type="component" value="Unassembled WGS sequence"/>
</dbReference>
<proteinExistence type="predicted"/>
<dbReference type="OrthoDB" id="6255880at2759"/>
<comment type="caution">
    <text evidence="1">The sequence shown here is derived from an EMBL/GenBank/DDBJ whole genome shotgun (WGS) entry which is preliminary data.</text>
</comment>
<keyword evidence="2" id="KW-1185">Reference proteome</keyword>
<organism evidence="1 2">
    <name type="scientific">Paragonimus skrjabini miyazakii</name>
    <dbReference type="NCBI Taxonomy" id="59628"/>
    <lineage>
        <taxon>Eukaryota</taxon>
        <taxon>Metazoa</taxon>
        <taxon>Spiralia</taxon>
        <taxon>Lophotrochozoa</taxon>
        <taxon>Platyhelminthes</taxon>
        <taxon>Trematoda</taxon>
        <taxon>Digenea</taxon>
        <taxon>Plagiorchiida</taxon>
        <taxon>Troglotremata</taxon>
        <taxon>Troglotrematidae</taxon>
        <taxon>Paragonimus</taxon>
    </lineage>
</organism>
<evidence type="ECO:0000313" key="1">
    <source>
        <dbReference type="EMBL" id="KAF7260017.1"/>
    </source>
</evidence>
<reference evidence="1" key="1">
    <citation type="submission" date="2019-07" db="EMBL/GenBank/DDBJ databases">
        <title>Annotation for the trematode Paragonimus miyazaki's.</title>
        <authorList>
            <person name="Choi Y.-J."/>
        </authorList>
    </citation>
    <scope>NUCLEOTIDE SEQUENCE</scope>
    <source>
        <strain evidence="1">Japan</strain>
    </source>
</reference>
<sequence length="383" mass="44537">MQCVVLIVNTNVVQIQRFAHSFKISLRFRVMHASHPNCQLEGYEEFLVQIYKNVLRVSVAAYVCMQTPAEMDVEEFARFIQQQYNIREEQKEYLMRFFNSQEVRGVSAEDIVCKTEECIHTTAELQIKETKMETFLKMLMFKLEYTSDYRLLTEGDTLGCVLEKYIILSERLFHSCYKKRKELKLMDSNNLKAYNRAYNENKKILNLWCSMAFNKTIQPTSLHHLLSVISKLVDKLADSEVLYSPYWKHTILEIVQSFGAGLSSLSSDSNKHLIVAFMKFLINTCLKFTEAVWQDITDKSGLQCFNGLSEGTFYLWLLLTFLKYFSKPIVDSSTVKVWCSQLEVTSKKLTRAEGLSNGITVQNSSCIFLMFLLRNRFMKISSN</sequence>
<accession>A0A8S9Z9V2</accession>